<organism evidence="2 3">
    <name type="scientific">Pseudomonas segetis</name>
    <dbReference type="NCBI Taxonomy" id="298908"/>
    <lineage>
        <taxon>Bacteria</taxon>
        <taxon>Pseudomonadati</taxon>
        <taxon>Pseudomonadota</taxon>
        <taxon>Gammaproteobacteria</taxon>
        <taxon>Pseudomonadales</taxon>
        <taxon>Pseudomonadaceae</taxon>
        <taxon>Pseudomonas</taxon>
    </lineage>
</organism>
<accession>A0A239FNN9</accession>
<feature type="chain" id="PRO_5012986441" description="DUF3617 domain-containing protein" evidence="1">
    <location>
        <begin position="23"/>
        <end position="177"/>
    </location>
</feature>
<gene>
    <name evidence="2" type="ORF">SAMN05216255_2670</name>
</gene>
<proteinExistence type="predicted"/>
<evidence type="ECO:0008006" key="4">
    <source>
        <dbReference type="Google" id="ProtNLM"/>
    </source>
</evidence>
<dbReference type="Pfam" id="PF12276">
    <property type="entry name" value="DUF3617"/>
    <property type="match status" value="1"/>
</dbReference>
<name>A0A239FNN9_9PSED</name>
<evidence type="ECO:0000256" key="1">
    <source>
        <dbReference type="SAM" id="SignalP"/>
    </source>
</evidence>
<sequence>MCMRLIKTLVLGLGVAPMLASAAPILPGLWEISTSNMAVDGQQMPAMDVMIEKLKTLPSEQRQMMEQMLAKQGVQLGDSGVQVCLSEALVNSDELPLQEQSGCKQTVTDRSDKLWAFTFDCPQAKGQGETRFINDKQFTSTVTSTFNHQGKQQHGTMQTNARWVGADCGGLKPQQAN</sequence>
<evidence type="ECO:0000313" key="2">
    <source>
        <dbReference type="EMBL" id="SNS57554.1"/>
    </source>
</evidence>
<dbReference type="RefSeq" id="WP_089360132.1">
    <property type="nucleotide sequence ID" value="NZ_FZOG01000003.1"/>
</dbReference>
<protein>
    <recommendedName>
        <fullName evidence="4">DUF3617 domain-containing protein</fullName>
    </recommendedName>
</protein>
<reference evidence="3" key="1">
    <citation type="submission" date="2017-06" db="EMBL/GenBank/DDBJ databases">
        <authorList>
            <person name="Varghese N."/>
            <person name="Submissions S."/>
        </authorList>
    </citation>
    <scope>NUCLEOTIDE SEQUENCE [LARGE SCALE GENOMIC DNA]</scope>
    <source>
        <strain evidence="3">CIP 108523</strain>
    </source>
</reference>
<feature type="signal peptide" evidence="1">
    <location>
        <begin position="1"/>
        <end position="22"/>
    </location>
</feature>
<evidence type="ECO:0000313" key="3">
    <source>
        <dbReference type="Proteomes" id="UP000242915"/>
    </source>
</evidence>
<dbReference type="AlphaFoldDB" id="A0A239FNN9"/>
<dbReference type="Proteomes" id="UP000242915">
    <property type="component" value="Unassembled WGS sequence"/>
</dbReference>
<dbReference type="InterPro" id="IPR022061">
    <property type="entry name" value="DUF3617"/>
</dbReference>
<keyword evidence="1" id="KW-0732">Signal</keyword>
<keyword evidence="3" id="KW-1185">Reference proteome</keyword>
<dbReference type="EMBL" id="FZOG01000003">
    <property type="protein sequence ID" value="SNS57554.1"/>
    <property type="molecule type" value="Genomic_DNA"/>
</dbReference>